<proteinExistence type="inferred from homology"/>
<dbReference type="EMBL" id="PSNY01000010">
    <property type="protein sequence ID" value="PPE69616.1"/>
    <property type="molecule type" value="Genomic_DNA"/>
</dbReference>
<protein>
    <submittedName>
        <fullName evidence="8">Peptidase</fullName>
    </submittedName>
</protein>
<keyword evidence="9" id="KW-1185">Reference proteome</keyword>
<gene>
    <name evidence="8" type="ORF">C1702_10480</name>
</gene>
<evidence type="ECO:0000256" key="6">
    <source>
        <dbReference type="SAM" id="SignalP"/>
    </source>
</evidence>
<feature type="region of interest" description="Disordered" evidence="5">
    <location>
        <begin position="215"/>
        <end position="240"/>
    </location>
</feature>
<feature type="signal peptide" evidence="6">
    <location>
        <begin position="1"/>
        <end position="29"/>
    </location>
</feature>
<evidence type="ECO:0000256" key="5">
    <source>
        <dbReference type="SAM" id="MobiDB-lite"/>
    </source>
</evidence>
<dbReference type="AlphaFoldDB" id="A0A2S5T3T4"/>
<dbReference type="Gene3D" id="3.40.50.200">
    <property type="entry name" value="Peptidase S8/S53 domain"/>
    <property type="match status" value="1"/>
</dbReference>
<evidence type="ECO:0000313" key="8">
    <source>
        <dbReference type="EMBL" id="PPE69616.1"/>
    </source>
</evidence>
<evidence type="ECO:0000256" key="1">
    <source>
        <dbReference type="ARBA" id="ARBA00022670"/>
    </source>
</evidence>
<feature type="active site" description="Charge relay system" evidence="4">
    <location>
        <position position="185"/>
    </location>
</feature>
<evidence type="ECO:0000256" key="2">
    <source>
        <dbReference type="ARBA" id="ARBA00022801"/>
    </source>
</evidence>
<feature type="active site" description="Charge relay system" evidence="4">
    <location>
        <position position="253"/>
    </location>
</feature>
<dbReference type="PROSITE" id="PS51892">
    <property type="entry name" value="SUBTILASE"/>
    <property type="match status" value="1"/>
</dbReference>
<dbReference type="PROSITE" id="PS00137">
    <property type="entry name" value="SUBTILASE_HIS"/>
    <property type="match status" value="1"/>
</dbReference>
<feature type="chain" id="PRO_5015723055" evidence="6">
    <location>
        <begin position="30"/>
        <end position="586"/>
    </location>
</feature>
<evidence type="ECO:0000256" key="3">
    <source>
        <dbReference type="ARBA" id="ARBA00022825"/>
    </source>
</evidence>
<dbReference type="GO" id="GO:0016485">
    <property type="term" value="P:protein processing"/>
    <property type="evidence" value="ECO:0007669"/>
    <property type="project" value="TreeGrafter"/>
</dbReference>
<accession>A0A2S5T3T4</accession>
<dbReference type="InterPro" id="IPR015500">
    <property type="entry name" value="Peptidase_S8_subtilisin-rel"/>
</dbReference>
<comment type="similarity">
    <text evidence="4">Belongs to the peptidase S8 family.</text>
</comment>
<dbReference type="CDD" id="cd07496">
    <property type="entry name" value="Peptidases_S8_13"/>
    <property type="match status" value="1"/>
</dbReference>
<dbReference type="PRINTS" id="PR00723">
    <property type="entry name" value="SUBTILISIN"/>
</dbReference>
<dbReference type="InterPro" id="IPR036852">
    <property type="entry name" value="Peptidase_S8/S53_dom_sf"/>
</dbReference>
<dbReference type="InterPro" id="IPR034176">
    <property type="entry name" value="Peptidases_S8_13"/>
</dbReference>
<dbReference type="GO" id="GO:0004252">
    <property type="term" value="F:serine-type endopeptidase activity"/>
    <property type="evidence" value="ECO:0007669"/>
    <property type="project" value="UniProtKB-UniRule"/>
</dbReference>
<keyword evidence="3 4" id="KW-0720">Serine protease</keyword>
<organism evidence="8 9">
    <name type="scientific">Caldimonas thermodepolymerans</name>
    <dbReference type="NCBI Taxonomy" id="215580"/>
    <lineage>
        <taxon>Bacteria</taxon>
        <taxon>Pseudomonadati</taxon>
        <taxon>Pseudomonadota</taxon>
        <taxon>Betaproteobacteria</taxon>
        <taxon>Burkholderiales</taxon>
        <taxon>Sphaerotilaceae</taxon>
        <taxon>Caldimonas</taxon>
    </lineage>
</organism>
<dbReference type="PANTHER" id="PTHR42884">
    <property type="entry name" value="PROPROTEIN CONVERTASE SUBTILISIN/KEXIN-RELATED"/>
    <property type="match status" value="1"/>
</dbReference>
<dbReference type="SUPFAM" id="SSF52743">
    <property type="entry name" value="Subtilisin-like"/>
    <property type="match status" value="1"/>
</dbReference>
<feature type="active site" description="Charge relay system" evidence="4">
    <location>
        <position position="438"/>
    </location>
</feature>
<dbReference type="GO" id="GO:0016020">
    <property type="term" value="C:membrane"/>
    <property type="evidence" value="ECO:0007669"/>
    <property type="project" value="TreeGrafter"/>
</dbReference>
<evidence type="ECO:0000313" key="9">
    <source>
        <dbReference type="Proteomes" id="UP000239406"/>
    </source>
</evidence>
<dbReference type="PANTHER" id="PTHR42884:SF14">
    <property type="entry name" value="NEUROENDOCRINE CONVERTASE 1"/>
    <property type="match status" value="1"/>
</dbReference>
<name>A0A2S5T3T4_9BURK</name>
<evidence type="ECO:0000256" key="4">
    <source>
        <dbReference type="PROSITE-ProRule" id="PRU01240"/>
    </source>
</evidence>
<dbReference type="PROSITE" id="PS00138">
    <property type="entry name" value="SUBTILASE_SER"/>
    <property type="match status" value="1"/>
</dbReference>
<dbReference type="Pfam" id="PF00082">
    <property type="entry name" value="Peptidase_S8"/>
    <property type="match status" value="1"/>
</dbReference>
<feature type="domain" description="Peptidase S8/S53" evidence="7">
    <location>
        <begin position="179"/>
        <end position="472"/>
    </location>
</feature>
<keyword evidence="2 4" id="KW-0378">Hydrolase</keyword>
<dbReference type="InterPro" id="IPR023828">
    <property type="entry name" value="Peptidase_S8_Ser-AS"/>
</dbReference>
<dbReference type="Proteomes" id="UP000239406">
    <property type="component" value="Unassembled WGS sequence"/>
</dbReference>
<evidence type="ECO:0000259" key="7">
    <source>
        <dbReference type="Pfam" id="PF00082"/>
    </source>
</evidence>
<keyword evidence="6" id="KW-0732">Signal</keyword>
<sequence>MRSMLVLSRRLAAAAAFAFASLLSLPLHAAPPQGPAYGLIVKLRTPQGREQAKAVGIAAPAADEAGAQRERLNRVLQTQAAALARIAPAGARIARPVGRAHLVQWDQPLAPEQAEQAARALAAHEDVEWVDYNVRERRLDVPNDPEYPGQWWLHPVASGRHGVPGVETAWAQPGSARPVVVAVLDTGALFDHPDLVGTWILPGYDFVTQPVFSGDGDGRDADASDPGDAVTRTDRNANPGAFADCPIEDSSWHGTKIAGQIAARTGNGVGIAGVNGRVRILPVRVAGKCGALVQDIVDGILWAAGIEVAGVPPNPNPAKVINLSFGGPGPCSASYQDAIDAIRAKGAVLVAAAGNEGGQVSRPANCKGVVGVGALNRNGFKATYSNFGPEITISTVGGDPTGLGACGRLLGDPGLLTSANAGTGAPGAHVYDEVAGTSFAAPVVAGVISLMQSAASADLSPDQIVEGLKRSARPHVRSDDLGTCSSTNVGRCQCTTGTCGAGILDAEQAVRYALDPGSYTPPSRQVVRVDNADTAACRELTRHDGGSGDEDDGGGGGGALGCGWLAALGLAVIATAGARPRRRQPA</sequence>
<dbReference type="InterPro" id="IPR000209">
    <property type="entry name" value="Peptidase_S8/S53_dom"/>
</dbReference>
<reference evidence="8 9" key="1">
    <citation type="submission" date="2018-02" db="EMBL/GenBank/DDBJ databases">
        <title>Reclassifiation of [Polyangium] brachysporum DSM 7029 as Guopingzhaonella breviflexa gen. nov., sp. nov., a member of the family Comamonadaceae.</title>
        <authorList>
            <person name="Tang B."/>
        </authorList>
    </citation>
    <scope>NUCLEOTIDE SEQUENCE [LARGE SCALE GENOMIC DNA]</scope>
    <source>
        <strain evidence="8 9">DSM 15344</strain>
    </source>
</reference>
<comment type="caution">
    <text evidence="8">The sequence shown here is derived from an EMBL/GenBank/DDBJ whole genome shotgun (WGS) entry which is preliminary data.</text>
</comment>
<dbReference type="InterPro" id="IPR022398">
    <property type="entry name" value="Peptidase_S8_His-AS"/>
</dbReference>
<keyword evidence="1 4" id="KW-0645">Protease</keyword>